<comment type="cofactor">
    <cofactor evidence="1">
        <name>FAD</name>
        <dbReference type="ChEBI" id="CHEBI:57692"/>
    </cofactor>
</comment>
<dbReference type="InterPro" id="IPR036250">
    <property type="entry name" value="AcylCo_DH-like_C"/>
</dbReference>
<comment type="caution">
    <text evidence="7">The sequence shown here is derived from an EMBL/GenBank/DDBJ whole genome shotgun (WGS) entry which is preliminary data.</text>
</comment>
<comment type="similarity">
    <text evidence="2">Belongs to the acyl-CoA dehydrogenase family.</text>
</comment>
<evidence type="ECO:0000256" key="1">
    <source>
        <dbReference type="ARBA" id="ARBA00001974"/>
    </source>
</evidence>
<dbReference type="PANTHER" id="PTHR43884:SF20">
    <property type="entry name" value="ACYL-COA DEHYDROGENASE FADE28"/>
    <property type="match status" value="1"/>
</dbReference>
<dbReference type="Gene3D" id="1.10.540.10">
    <property type="entry name" value="Acyl-CoA dehydrogenase/oxidase, N-terminal domain"/>
    <property type="match status" value="1"/>
</dbReference>
<accession>A0ABW1A8J1</accession>
<evidence type="ECO:0000256" key="2">
    <source>
        <dbReference type="ARBA" id="ARBA00009347"/>
    </source>
</evidence>
<dbReference type="SUPFAM" id="SSF47203">
    <property type="entry name" value="Acyl-CoA dehydrogenase C-terminal domain-like"/>
    <property type="match status" value="1"/>
</dbReference>
<dbReference type="Proteomes" id="UP001596074">
    <property type="component" value="Unassembled WGS sequence"/>
</dbReference>
<dbReference type="RefSeq" id="WP_378286831.1">
    <property type="nucleotide sequence ID" value="NZ_JBHSON010000061.1"/>
</dbReference>
<protein>
    <submittedName>
        <fullName evidence="7">Acyl-CoA dehydrogenase family protein</fullName>
        <ecNumber evidence="7">1.-.-.-</ecNumber>
    </submittedName>
</protein>
<evidence type="ECO:0000256" key="4">
    <source>
        <dbReference type="ARBA" id="ARBA00022827"/>
    </source>
</evidence>
<evidence type="ECO:0000313" key="8">
    <source>
        <dbReference type="Proteomes" id="UP001596074"/>
    </source>
</evidence>
<dbReference type="InterPro" id="IPR009075">
    <property type="entry name" value="AcylCo_DH/oxidase_C"/>
</dbReference>
<evidence type="ECO:0000313" key="7">
    <source>
        <dbReference type="EMBL" id="MFC5750973.1"/>
    </source>
</evidence>
<keyword evidence="3" id="KW-0285">Flavoprotein</keyword>
<dbReference type="SUPFAM" id="SSF56645">
    <property type="entry name" value="Acyl-CoA dehydrogenase NM domain-like"/>
    <property type="match status" value="1"/>
</dbReference>
<dbReference type="Gene3D" id="1.20.140.10">
    <property type="entry name" value="Butyryl-CoA Dehydrogenase, subunit A, domain 3"/>
    <property type="match status" value="1"/>
</dbReference>
<keyword evidence="4" id="KW-0274">FAD</keyword>
<proteinExistence type="inferred from homology"/>
<dbReference type="GO" id="GO:0016491">
    <property type="term" value="F:oxidoreductase activity"/>
    <property type="evidence" value="ECO:0007669"/>
    <property type="project" value="UniProtKB-KW"/>
</dbReference>
<feature type="domain" description="Acyl-CoA dehydrogenase/oxidase C-terminal" evidence="6">
    <location>
        <begin position="227"/>
        <end position="362"/>
    </location>
</feature>
<sequence length="365" mass="37861">MAADLSPELSEVVESFLGQRAWSAEAPDPGSAPPLWAALTTELGLPGLLVEERYGGQGGAVTDLAAALVQTGRAGWCGPLVPVAGVAVDLLGRLDPGDGSGLRARVAAGGIVVPALHERDSGRALETVRTRAEVSGASAVVTGEKVFVEAGRYAEAFLVTAAAGDGAPVLCAVEREAAGVRVEPMEAVDDARGYARLVLTDAAAVPLTGAGAEGEAEGAVRDAWLLGALLVAAESVGVATRALELSVDYARTRRQFGRPVAEFQAVKHKLVEMYAELATAQGALRAAVREHASGGPGWRFAASAAKARSSDAVMHVLREAVQVHGGIGFTWEHELSRHFRRAVNNRAAYGTPVRHRELVAAESGF</sequence>
<reference evidence="8" key="1">
    <citation type="journal article" date="2019" name="Int. J. Syst. Evol. Microbiol.">
        <title>The Global Catalogue of Microorganisms (GCM) 10K type strain sequencing project: providing services to taxonomists for standard genome sequencing and annotation.</title>
        <authorList>
            <consortium name="The Broad Institute Genomics Platform"/>
            <consortium name="The Broad Institute Genome Sequencing Center for Infectious Disease"/>
            <person name="Wu L."/>
            <person name="Ma J."/>
        </authorList>
    </citation>
    <scope>NUCLEOTIDE SEQUENCE [LARGE SCALE GENOMIC DNA]</scope>
    <source>
        <strain evidence="8">KCTC 42087</strain>
    </source>
</reference>
<keyword evidence="8" id="KW-1185">Reference proteome</keyword>
<dbReference type="InterPro" id="IPR046373">
    <property type="entry name" value="Acyl-CoA_Oxase/DH_mid-dom_sf"/>
</dbReference>
<name>A0ABW1A8J1_9ACTN</name>
<keyword evidence="5 7" id="KW-0560">Oxidoreductase</keyword>
<dbReference type="EC" id="1.-.-.-" evidence="7"/>
<evidence type="ECO:0000259" key="6">
    <source>
        <dbReference type="Pfam" id="PF00441"/>
    </source>
</evidence>
<dbReference type="PANTHER" id="PTHR43884">
    <property type="entry name" value="ACYL-COA DEHYDROGENASE"/>
    <property type="match status" value="1"/>
</dbReference>
<dbReference type="CDD" id="cd00567">
    <property type="entry name" value="ACAD"/>
    <property type="match status" value="1"/>
</dbReference>
<evidence type="ECO:0000256" key="3">
    <source>
        <dbReference type="ARBA" id="ARBA00022630"/>
    </source>
</evidence>
<organism evidence="7 8">
    <name type="scientific">Actinomadura rugatobispora</name>
    <dbReference type="NCBI Taxonomy" id="1994"/>
    <lineage>
        <taxon>Bacteria</taxon>
        <taxon>Bacillati</taxon>
        <taxon>Actinomycetota</taxon>
        <taxon>Actinomycetes</taxon>
        <taxon>Streptosporangiales</taxon>
        <taxon>Thermomonosporaceae</taxon>
        <taxon>Actinomadura</taxon>
    </lineage>
</organism>
<dbReference type="Gene3D" id="2.40.110.10">
    <property type="entry name" value="Butyryl-CoA Dehydrogenase, subunit A, domain 2"/>
    <property type="match status" value="1"/>
</dbReference>
<gene>
    <name evidence="7" type="ORF">ACFPZN_35600</name>
</gene>
<dbReference type="InterPro" id="IPR037069">
    <property type="entry name" value="AcylCoA_DH/ox_N_sf"/>
</dbReference>
<evidence type="ECO:0000256" key="5">
    <source>
        <dbReference type="ARBA" id="ARBA00023002"/>
    </source>
</evidence>
<dbReference type="InterPro" id="IPR009100">
    <property type="entry name" value="AcylCoA_DH/oxidase_NM_dom_sf"/>
</dbReference>
<dbReference type="Pfam" id="PF00441">
    <property type="entry name" value="Acyl-CoA_dh_1"/>
    <property type="match status" value="1"/>
</dbReference>
<dbReference type="EMBL" id="JBHSON010000061">
    <property type="protein sequence ID" value="MFC5750973.1"/>
    <property type="molecule type" value="Genomic_DNA"/>
</dbReference>